<keyword evidence="2" id="KW-1185">Reference proteome</keyword>
<protein>
    <submittedName>
        <fullName evidence="1">Uncharacterized protein</fullName>
    </submittedName>
</protein>
<proteinExistence type="predicted"/>
<sequence length="88" mass="10022">MVHLGDCNMVMASNLDTMLNFRRIKARVLPDEPNVDKSDLGTAITNVVEREGLLITKRIEECLNIDSRRPVDEWLRCETGCFGDREVS</sequence>
<dbReference type="AlphaFoldDB" id="A0AAE1ADW6"/>
<organism evidence="1 2">
    <name type="scientific">Elysia crispata</name>
    <name type="common">lettuce slug</name>
    <dbReference type="NCBI Taxonomy" id="231223"/>
    <lineage>
        <taxon>Eukaryota</taxon>
        <taxon>Metazoa</taxon>
        <taxon>Spiralia</taxon>
        <taxon>Lophotrochozoa</taxon>
        <taxon>Mollusca</taxon>
        <taxon>Gastropoda</taxon>
        <taxon>Heterobranchia</taxon>
        <taxon>Euthyneura</taxon>
        <taxon>Panpulmonata</taxon>
        <taxon>Sacoglossa</taxon>
        <taxon>Placobranchoidea</taxon>
        <taxon>Plakobranchidae</taxon>
        <taxon>Elysia</taxon>
    </lineage>
</organism>
<name>A0AAE1ADW6_9GAST</name>
<dbReference type="Proteomes" id="UP001283361">
    <property type="component" value="Unassembled WGS sequence"/>
</dbReference>
<comment type="caution">
    <text evidence="1">The sequence shown here is derived from an EMBL/GenBank/DDBJ whole genome shotgun (WGS) entry which is preliminary data.</text>
</comment>
<accession>A0AAE1ADW6</accession>
<gene>
    <name evidence="1" type="ORF">RRG08_066497</name>
</gene>
<reference evidence="1" key="1">
    <citation type="journal article" date="2023" name="G3 (Bethesda)">
        <title>A reference genome for the long-term kleptoplast-retaining sea slug Elysia crispata morphotype clarki.</title>
        <authorList>
            <person name="Eastman K.E."/>
            <person name="Pendleton A.L."/>
            <person name="Shaikh M.A."/>
            <person name="Suttiyut T."/>
            <person name="Ogas R."/>
            <person name="Tomko P."/>
            <person name="Gavelis G."/>
            <person name="Widhalm J.R."/>
            <person name="Wisecaver J.H."/>
        </authorList>
    </citation>
    <scope>NUCLEOTIDE SEQUENCE</scope>
    <source>
        <strain evidence="1">ECLA1</strain>
    </source>
</reference>
<evidence type="ECO:0000313" key="2">
    <source>
        <dbReference type="Proteomes" id="UP001283361"/>
    </source>
</evidence>
<dbReference type="EMBL" id="JAWDGP010002073">
    <property type="protein sequence ID" value="KAK3785740.1"/>
    <property type="molecule type" value="Genomic_DNA"/>
</dbReference>
<evidence type="ECO:0000313" key="1">
    <source>
        <dbReference type="EMBL" id="KAK3785740.1"/>
    </source>
</evidence>